<protein>
    <submittedName>
        <fullName evidence="1 3">Uncharacterized protein</fullName>
    </submittedName>
</protein>
<keyword evidence="2" id="KW-1185">Reference proteome</keyword>
<dbReference type="EMBL" id="MU003699">
    <property type="protein sequence ID" value="KAF2810779.1"/>
    <property type="molecule type" value="Genomic_DNA"/>
</dbReference>
<dbReference type="GeneID" id="54464433"/>
<reference evidence="3" key="3">
    <citation type="submission" date="2025-04" db="UniProtKB">
        <authorList>
            <consortium name="RefSeq"/>
        </authorList>
    </citation>
    <scope>IDENTIFICATION</scope>
    <source>
        <strain evidence="3">CBS 304.34</strain>
    </source>
</reference>
<reference evidence="3" key="2">
    <citation type="submission" date="2020-04" db="EMBL/GenBank/DDBJ databases">
        <authorList>
            <consortium name="NCBI Genome Project"/>
        </authorList>
    </citation>
    <scope>NUCLEOTIDE SEQUENCE</scope>
    <source>
        <strain evidence="3">CBS 304.34</strain>
    </source>
</reference>
<organism evidence="1">
    <name type="scientific">Mytilinidion resinicola</name>
    <dbReference type="NCBI Taxonomy" id="574789"/>
    <lineage>
        <taxon>Eukaryota</taxon>
        <taxon>Fungi</taxon>
        <taxon>Dikarya</taxon>
        <taxon>Ascomycota</taxon>
        <taxon>Pezizomycotina</taxon>
        <taxon>Dothideomycetes</taxon>
        <taxon>Pleosporomycetidae</taxon>
        <taxon>Mytilinidiales</taxon>
        <taxon>Mytilinidiaceae</taxon>
        <taxon>Mytilinidion</taxon>
    </lineage>
</organism>
<sequence length="344" mass="39581">MCWPHVKLHVNNTRRDKADDQEMNMDMRLLLSPLIYSLTYEVFYMYMGSGNVAHSELPKLKEVLLKSQRLRILKLGFHLGVPTYPPGPERERNKSTYKIGITQSRENIHPLNLLLQPGDKLPPLEELHLPMQYNWSREHCQIFRSSTDWTQIRRLDIGFGCPQIFFEEFQGQTPGLKSFHTSFRQGPKRWEGAPPTCGDNPGCVVSFFDAIDALEELHISNHDNDAGILFDAILKHSQSLRKLQFFTSLDQEYRRKQPVVWGAEKLEQLREQAPNLQDLGIDIGLVGEDHTWPTDTTAVLTRFSHLHTLRLALHIPIAANEFSVKYEYDPFEGDVSPPALRIGL</sequence>
<dbReference type="RefSeq" id="XP_033577743.1">
    <property type="nucleotide sequence ID" value="XM_033723540.1"/>
</dbReference>
<proteinExistence type="predicted"/>
<evidence type="ECO:0000313" key="1">
    <source>
        <dbReference type="EMBL" id="KAF2810779.1"/>
    </source>
</evidence>
<dbReference type="Gene3D" id="3.80.10.10">
    <property type="entry name" value="Ribonuclease Inhibitor"/>
    <property type="match status" value="1"/>
</dbReference>
<evidence type="ECO:0000313" key="3">
    <source>
        <dbReference type="RefSeq" id="XP_033577743.1"/>
    </source>
</evidence>
<accession>A0A6A6YQI7</accession>
<feature type="non-terminal residue" evidence="1">
    <location>
        <position position="344"/>
    </location>
</feature>
<dbReference type="AlphaFoldDB" id="A0A6A6YQI7"/>
<name>A0A6A6YQI7_9PEZI</name>
<reference evidence="1 3" key="1">
    <citation type="journal article" date="2020" name="Stud. Mycol.">
        <title>101 Dothideomycetes genomes: a test case for predicting lifestyles and emergence of pathogens.</title>
        <authorList>
            <person name="Haridas S."/>
            <person name="Albert R."/>
            <person name="Binder M."/>
            <person name="Bloem J."/>
            <person name="Labutti K."/>
            <person name="Salamov A."/>
            <person name="Andreopoulos B."/>
            <person name="Baker S."/>
            <person name="Barry K."/>
            <person name="Bills G."/>
            <person name="Bluhm B."/>
            <person name="Cannon C."/>
            <person name="Castanera R."/>
            <person name="Culley D."/>
            <person name="Daum C."/>
            <person name="Ezra D."/>
            <person name="Gonzalez J."/>
            <person name="Henrissat B."/>
            <person name="Kuo A."/>
            <person name="Liang C."/>
            <person name="Lipzen A."/>
            <person name="Lutzoni F."/>
            <person name="Magnuson J."/>
            <person name="Mondo S."/>
            <person name="Nolan M."/>
            <person name="Ohm R."/>
            <person name="Pangilinan J."/>
            <person name="Park H.-J."/>
            <person name="Ramirez L."/>
            <person name="Alfaro M."/>
            <person name="Sun H."/>
            <person name="Tritt A."/>
            <person name="Yoshinaga Y."/>
            <person name="Zwiers L.-H."/>
            <person name="Turgeon B."/>
            <person name="Goodwin S."/>
            <person name="Spatafora J."/>
            <person name="Crous P."/>
            <person name="Grigoriev I."/>
        </authorList>
    </citation>
    <scope>NUCLEOTIDE SEQUENCE</scope>
    <source>
        <strain evidence="1 3">CBS 304.34</strain>
    </source>
</reference>
<dbReference type="Proteomes" id="UP000504636">
    <property type="component" value="Unplaced"/>
</dbReference>
<gene>
    <name evidence="1 3" type="ORF">BDZ99DRAFT_497738</name>
</gene>
<dbReference type="InterPro" id="IPR032675">
    <property type="entry name" value="LRR_dom_sf"/>
</dbReference>
<evidence type="ECO:0000313" key="2">
    <source>
        <dbReference type="Proteomes" id="UP000504636"/>
    </source>
</evidence>
<dbReference type="OrthoDB" id="3556572at2759"/>